<feature type="signal peptide" evidence="1">
    <location>
        <begin position="1"/>
        <end position="19"/>
    </location>
</feature>
<dbReference type="OrthoDB" id="5563019at2759"/>
<dbReference type="Proteomes" id="UP000187455">
    <property type="component" value="Unassembled WGS sequence"/>
</dbReference>
<organism evidence="2 3">
    <name type="scientific">Smittium mucronatum</name>
    <dbReference type="NCBI Taxonomy" id="133383"/>
    <lineage>
        <taxon>Eukaryota</taxon>
        <taxon>Fungi</taxon>
        <taxon>Fungi incertae sedis</taxon>
        <taxon>Zoopagomycota</taxon>
        <taxon>Kickxellomycotina</taxon>
        <taxon>Harpellomycetes</taxon>
        <taxon>Harpellales</taxon>
        <taxon>Legeriomycetaceae</taxon>
        <taxon>Smittium</taxon>
    </lineage>
</organism>
<keyword evidence="3" id="KW-1185">Reference proteome</keyword>
<dbReference type="PROSITE" id="PS51257">
    <property type="entry name" value="PROKAR_LIPOPROTEIN"/>
    <property type="match status" value="1"/>
</dbReference>
<reference evidence="2 3" key="1">
    <citation type="journal article" date="2016" name="Mol. Biol. Evol.">
        <title>Genome-Wide Survey of Gut Fungi (Harpellales) Reveals the First Horizontally Transferred Ubiquitin Gene from a Mosquito Host.</title>
        <authorList>
            <person name="Wang Y."/>
            <person name="White M.M."/>
            <person name="Kvist S."/>
            <person name="Moncalvo J.M."/>
        </authorList>
    </citation>
    <scope>NUCLEOTIDE SEQUENCE [LARGE SCALE GENOMIC DNA]</scope>
    <source>
        <strain evidence="2 3">ALG-7-W6</strain>
    </source>
</reference>
<evidence type="ECO:0000256" key="1">
    <source>
        <dbReference type="SAM" id="SignalP"/>
    </source>
</evidence>
<accession>A0A1R0GUK7</accession>
<proteinExistence type="predicted"/>
<dbReference type="AlphaFoldDB" id="A0A1R0GUK7"/>
<gene>
    <name evidence="2" type="ORF">AYI68_g5329</name>
</gene>
<protein>
    <submittedName>
        <fullName evidence="2">Uncharacterized protein</fullName>
    </submittedName>
</protein>
<sequence>MFIKSASAIIAIFAYSTSAGSCGNHGAARCVSANGSSSSFVKCEYGNEVTYNCADDRMCYGSGVSGVMCIKKNLASKRQTTSSSTFSGYEANMNQLIDGMNGDVNSLNTWLNSARQSMFTNKNTIPNIAIAMNKGINAKSSAIGNSINNALDMRTTTAGRTAIIKNAKKFMGAANSNQNDIGYFLSDLTNNAALNPNARVGLAQMMTNTYATSRKAITPAGQNNVISALTNLQAATLIYQPSTFGSIFRNGLTPSQLGPQIYRASNGDANGTDAMLVSAMKQVKGRTSGLAGFYAAAARPSNKVASNVSPAIINNVLNRYRTVRPSNVGIADTINGIANAFVKIGTKYNSQVDAIVRNYSDDEDVICPHCDPPSDCGCTDSNYNGLLLSVLLLLIASLTTSPSSGCCYSPKSVFTTRALMI</sequence>
<keyword evidence="1" id="KW-0732">Signal</keyword>
<evidence type="ECO:0000313" key="3">
    <source>
        <dbReference type="Proteomes" id="UP000187455"/>
    </source>
</evidence>
<evidence type="ECO:0000313" key="2">
    <source>
        <dbReference type="EMBL" id="OLY80573.1"/>
    </source>
</evidence>
<feature type="chain" id="PRO_5012028459" evidence="1">
    <location>
        <begin position="20"/>
        <end position="421"/>
    </location>
</feature>
<name>A0A1R0GUK7_9FUNG</name>
<dbReference type="EMBL" id="LSSL01003358">
    <property type="protein sequence ID" value="OLY80573.1"/>
    <property type="molecule type" value="Genomic_DNA"/>
</dbReference>
<comment type="caution">
    <text evidence="2">The sequence shown here is derived from an EMBL/GenBank/DDBJ whole genome shotgun (WGS) entry which is preliminary data.</text>
</comment>